<keyword evidence="9" id="KW-1185">Reference proteome</keyword>
<dbReference type="EMBL" id="SRLO01002190">
    <property type="protein sequence ID" value="TNN33588.1"/>
    <property type="molecule type" value="Genomic_DNA"/>
</dbReference>
<dbReference type="SUPFAM" id="SSF48652">
    <property type="entry name" value="Tetraspanin"/>
    <property type="match status" value="1"/>
</dbReference>
<feature type="disulfide bond" evidence="6">
    <location>
        <begin position="144"/>
        <end position="162"/>
    </location>
</feature>
<evidence type="ECO:0000313" key="8">
    <source>
        <dbReference type="EMBL" id="TNN33588.1"/>
    </source>
</evidence>
<reference evidence="8 9" key="1">
    <citation type="submission" date="2019-03" db="EMBL/GenBank/DDBJ databases">
        <title>First draft genome of Liparis tanakae, snailfish: a comprehensive survey of snailfish specific genes.</title>
        <authorList>
            <person name="Kim W."/>
            <person name="Song I."/>
            <person name="Jeong J.-H."/>
            <person name="Kim D."/>
            <person name="Kim S."/>
            <person name="Ryu S."/>
            <person name="Song J.Y."/>
            <person name="Lee S.K."/>
        </authorList>
    </citation>
    <scope>NUCLEOTIDE SEQUENCE [LARGE SCALE GENOMIC DNA]</scope>
    <source>
        <tissue evidence="8">Muscle</tissue>
    </source>
</reference>
<dbReference type="InterPro" id="IPR018499">
    <property type="entry name" value="Tetraspanin/Peripherin"/>
</dbReference>
<dbReference type="InterPro" id="IPR000301">
    <property type="entry name" value="Tetraspanin_animals"/>
</dbReference>
<dbReference type="InterPro" id="IPR008952">
    <property type="entry name" value="Tetraspanin_EC2_sf"/>
</dbReference>
<dbReference type="PANTHER" id="PTHR19282">
    <property type="entry name" value="TETRASPANIN"/>
    <property type="match status" value="1"/>
</dbReference>
<feature type="transmembrane region" description="Helical" evidence="7">
    <location>
        <begin position="206"/>
        <end position="229"/>
    </location>
</feature>
<feature type="transmembrane region" description="Helical" evidence="7">
    <location>
        <begin position="12"/>
        <end position="33"/>
    </location>
</feature>
<dbReference type="PRINTS" id="PR00259">
    <property type="entry name" value="TMFOUR"/>
</dbReference>
<accession>A0A4Z2EXP5</accession>
<dbReference type="Pfam" id="PF00335">
    <property type="entry name" value="Tetraspanin"/>
    <property type="match status" value="1"/>
</dbReference>
<feature type="transmembrane region" description="Helical" evidence="7">
    <location>
        <begin position="80"/>
        <end position="100"/>
    </location>
</feature>
<evidence type="ECO:0000256" key="1">
    <source>
        <dbReference type="ARBA" id="ARBA00004141"/>
    </source>
</evidence>
<name>A0A4Z2EXP5_9TELE</name>
<comment type="caution">
    <text evidence="8">The sequence shown here is derived from an EMBL/GenBank/DDBJ whole genome shotgun (WGS) entry which is preliminary data.</text>
</comment>
<dbReference type="Proteomes" id="UP000314294">
    <property type="component" value="Unassembled WGS sequence"/>
</dbReference>
<gene>
    <name evidence="8" type="primary">TSPAN8_0</name>
    <name evidence="8" type="ORF">EYF80_056244</name>
</gene>
<protein>
    <recommendedName>
        <fullName evidence="7">Tetraspanin</fullName>
    </recommendedName>
</protein>
<dbReference type="OrthoDB" id="5982705at2759"/>
<keyword evidence="5 7" id="KW-0472">Membrane</keyword>
<dbReference type="AlphaFoldDB" id="A0A4Z2EXP5"/>
<dbReference type="PIRSF" id="PIRSF002419">
    <property type="entry name" value="Tetraspanin"/>
    <property type="match status" value="1"/>
</dbReference>
<keyword evidence="4 7" id="KW-1133">Transmembrane helix</keyword>
<sequence length="264" mass="28923">MVQVNACLKLIFTIFNIFFAIVGGVIIALALLSQVITNVQGGNGLEGRTVGLIVLYTVGAITMVIAILGAYGAHRENRACLIVFLVCMVIGSLMTLRAGIPALSTRPELEDVLEAKFRELLPLDKASSDTKNMADSLQSQLHCCGLFSYMDWEDDIPDTCLCDQEEEMEGRCQSVSYQAILMPRKSVYIKTCFPIILHYVLLLSNVMIGVTFTLAALALLGLALSSAIIHQMRSHNRATILMTVPAIFTTPPPKYQELHNPPGY</sequence>
<comment type="similarity">
    <text evidence="2 7">Belongs to the tetraspanin (TM4SF) family.</text>
</comment>
<evidence type="ECO:0000256" key="2">
    <source>
        <dbReference type="ARBA" id="ARBA00006840"/>
    </source>
</evidence>
<evidence type="ECO:0000256" key="5">
    <source>
        <dbReference type="ARBA" id="ARBA00023136"/>
    </source>
</evidence>
<evidence type="ECO:0000256" key="4">
    <source>
        <dbReference type="ARBA" id="ARBA00022989"/>
    </source>
</evidence>
<comment type="subcellular location">
    <subcellularLocation>
        <location evidence="1 7">Membrane</location>
        <topology evidence="1 7">Multi-pass membrane protein</topology>
    </subcellularLocation>
</comment>
<evidence type="ECO:0000256" key="6">
    <source>
        <dbReference type="PIRSR" id="PIRSR002419-1"/>
    </source>
</evidence>
<feature type="transmembrane region" description="Helical" evidence="7">
    <location>
        <begin position="53"/>
        <end position="73"/>
    </location>
</feature>
<dbReference type="Gene3D" id="1.10.1450.10">
    <property type="entry name" value="Tetraspanin"/>
    <property type="match status" value="1"/>
</dbReference>
<keyword evidence="3 7" id="KW-0812">Transmembrane</keyword>
<evidence type="ECO:0000313" key="9">
    <source>
        <dbReference type="Proteomes" id="UP000314294"/>
    </source>
</evidence>
<dbReference type="PANTHER" id="PTHR19282:SF452">
    <property type="entry name" value="LD03691P"/>
    <property type="match status" value="1"/>
</dbReference>
<proteinExistence type="inferred from homology"/>
<dbReference type="GO" id="GO:0016020">
    <property type="term" value="C:membrane"/>
    <property type="evidence" value="ECO:0007669"/>
    <property type="project" value="UniProtKB-SubCell"/>
</dbReference>
<keyword evidence="6" id="KW-1015">Disulfide bond</keyword>
<evidence type="ECO:0000256" key="7">
    <source>
        <dbReference type="RuleBase" id="RU361218"/>
    </source>
</evidence>
<organism evidence="8 9">
    <name type="scientific">Liparis tanakae</name>
    <name type="common">Tanaka's snailfish</name>
    <dbReference type="NCBI Taxonomy" id="230148"/>
    <lineage>
        <taxon>Eukaryota</taxon>
        <taxon>Metazoa</taxon>
        <taxon>Chordata</taxon>
        <taxon>Craniata</taxon>
        <taxon>Vertebrata</taxon>
        <taxon>Euteleostomi</taxon>
        <taxon>Actinopterygii</taxon>
        <taxon>Neopterygii</taxon>
        <taxon>Teleostei</taxon>
        <taxon>Neoteleostei</taxon>
        <taxon>Acanthomorphata</taxon>
        <taxon>Eupercaria</taxon>
        <taxon>Perciformes</taxon>
        <taxon>Cottioidei</taxon>
        <taxon>Cottales</taxon>
        <taxon>Liparidae</taxon>
        <taxon>Liparis</taxon>
    </lineage>
</organism>
<evidence type="ECO:0000256" key="3">
    <source>
        <dbReference type="ARBA" id="ARBA00022692"/>
    </source>
</evidence>